<feature type="compositionally biased region" description="Polar residues" evidence="1">
    <location>
        <begin position="628"/>
        <end position="637"/>
    </location>
</feature>
<feature type="region of interest" description="Disordered" evidence="1">
    <location>
        <begin position="72"/>
        <end position="96"/>
    </location>
</feature>
<keyword evidence="5" id="KW-1185">Reference proteome</keyword>
<reference evidence="4 5" key="1">
    <citation type="submission" date="2023-01" db="EMBL/GenBank/DDBJ databases">
        <title>Analysis of 21 Apiospora genomes using comparative genomics revels a genus with tremendous synthesis potential of carbohydrate active enzymes and secondary metabolites.</title>
        <authorList>
            <person name="Sorensen T."/>
        </authorList>
    </citation>
    <scope>NUCLEOTIDE SEQUENCE [LARGE SCALE GENOMIC DNA]</scope>
    <source>
        <strain evidence="4 5">CBS 117206</strain>
    </source>
</reference>
<dbReference type="InterPro" id="IPR054289">
    <property type="entry name" value="DUF7025"/>
</dbReference>
<name>A0AAW0QGP2_9PEZI</name>
<dbReference type="Pfam" id="PF22942">
    <property type="entry name" value="DUF7025"/>
    <property type="match status" value="1"/>
</dbReference>
<dbReference type="Proteomes" id="UP001392437">
    <property type="component" value="Unassembled WGS sequence"/>
</dbReference>
<sequence length="688" mass="79097">MNHLELFIITIQKCLSETITLRRSIREKQLEKISFSDLWHLFNPGDLVISQKSSATSVPRAYLVSYVKRARTDNPDRPSRKKPDLDETEHVATKRSGQRLSPLQLICLRMEYDGTRLGPVEYALEIPPFQDEKMIQDLPYFPKQFSQGDGYTDELLVLGRKFISSRYGHATYEGSLSYDDKFVEGEFFVDFRSAYEPDTGTLEPPKIDLLTTHTESCVEILVDKDADSKQITLRIHDDAQVENARYEKFKKNKLKISDVRMLSLPNLQREKSFESLVIPSKYKRMLKAVVENHAACQSNQEAAYGRDLDLLSGKGRGLIILLYGPPGVGKIQANLESHFRLAHRWNCVLLLDEADVYLVTRDITDLKRNGIVSVFLRTLEYYSGILFLTSNREGSIDEAFKSRIHMAFHYKRINKQGNVKIWENMLTRIEENNNGSDKRLPIKFDREKLIAWAKRHFDKHDLDSSEDPKASGTWNGRQIRNAFQTAIALAAYERLEDIKKHNKTPEQALKKVKWRKIELKPSHFKQVEGVVGDFQRYLNSFHPPDHVRSKLRGMRNDTWDGRSQQQQSAYPSNSATWNDYIDDDTRPRQTAHGWNGKRNGQRANVQSYDSRHERVVGYGKKNHKGSKSHASNSQSETIFMDEEYTSKTNDNSNASGDSDDDSNDDDDDDDDGSGTDYTQRGLESNSDD</sequence>
<dbReference type="Gene3D" id="3.40.50.300">
    <property type="entry name" value="P-loop containing nucleotide triphosphate hydrolases"/>
    <property type="match status" value="1"/>
</dbReference>
<evidence type="ECO:0000259" key="2">
    <source>
        <dbReference type="Pfam" id="PF22942"/>
    </source>
</evidence>
<feature type="region of interest" description="Disordered" evidence="1">
    <location>
        <begin position="546"/>
        <end position="688"/>
    </location>
</feature>
<accession>A0AAW0QGP2</accession>
<dbReference type="InterPro" id="IPR056599">
    <property type="entry name" value="AAA_lid_fung"/>
</dbReference>
<organism evidence="4 5">
    <name type="scientific">Apiospora kogelbergensis</name>
    <dbReference type="NCBI Taxonomy" id="1337665"/>
    <lineage>
        <taxon>Eukaryota</taxon>
        <taxon>Fungi</taxon>
        <taxon>Dikarya</taxon>
        <taxon>Ascomycota</taxon>
        <taxon>Pezizomycotina</taxon>
        <taxon>Sordariomycetes</taxon>
        <taxon>Xylariomycetidae</taxon>
        <taxon>Amphisphaeriales</taxon>
        <taxon>Apiosporaceae</taxon>
        <taxon>Apiospora</taxon>
    </lineage>
</organism>
<dbReference type="SUPFAM" id="SSF52540">
    <property type="entry name" value="P-loop containing nucleoside triphosphate hydrolases"/>
    <property type="match status" value="1"/>
</dbReference>
<evidence type="ECO:0000313" key="4">
    <source>
        <dbReference type="EMBL" id="KAK8101897.1"/>
    </source>
</evidence>
<dbReference type="Pfam" id="PF23232">
    <property type="entry name" value="AAA_lid_13"/>
    <property type="match status" value="1"/>
</dbReference>
<protein>
    <recommendedName>
        <fullName evidence="6">ATPase family associated with various cellular activities (AAA)</fullName>
    </recommendedName>
</protein>
<feature type="compositionally biased region" description="Basic and acidic residues" evidence="1">
    <location>
        <begin position="72"/>
        <end position="92"/>
    </location>
</feature>
<evidence type="ECO:0000313" key="5">
    <source>
        <dbReference type="Proteomes" id="UP001392437"/>
    </source>
</evidence>
<proteinExistence type="predicted"/>
<feature type="compositionally biased region" description="Acidic residues" evidence="1">
    <location>
        <begin position="657"/>
        <end position="673"/>
    </location>
</feature>
<evidence type="ECO:0008006" key="6">
    <source>
        <dbReference type="Google" id="ProtNLM"/>
    </source>
</evidence>
<feature type="compositionally biased region" description="Polar residues" evidence="1">
    <location>
        <begin position="561"/>
        <end position="577"/>
    </location>
</feature>
<evidence type="ECO:0000256" key="1">
    <source>
        <dbReference type="SAM" id="MobiDB-lite"/>
    </source>
</evidence>
<feature type="domain" description="DUF7025" evidence="2">
    <location>
        <begin position="27"/>
        <end position="146"/>
    </location>
</feature>
<dbReference type="PANTHER" id="PTHR46411:SF2">
    <property type="entry name" value="AAA+ ATPASE DOMAIN-CONTAINING PROTEIN"/>
    <property type="match status" value="1"/>
</dbReference>
<dbReference type="AlphaFoldDB" id="A0AAW0QGP2"/>
<feature type="compositionally biased region" description="Polar residues" evidence="1">
    <location>
        <begin position="675"/>
        <end position="688"/>
    </location>
</feature>
<dbReference type="EMBL" id="JAQQWP010000009">
    <property type="protein sequence ID" value="KAK8101897.1"/>
    <property type="molecule type" value="Genomic_DNA"/>
</dbReference>
<comment type="caution">
    <text evidence="4">The sequence shown here is derived from an EMBL/GenBank/DDBJ whole genome shotgun (WGS) entry which is preliminary data.</text>
</comment>
<dbReference type="InterPro" id="IPR027417">
    <property type="entry name" value="P-loop_NTPase"/>
</dbReference>
<feature type="compositionally biased region" description="Basic and acidic residues" evidence="1">
    <location>
        <begin position="546"/>
        <end position="560"/>
    </location>
</feature>
<dbReference type="PANTHER" id="PTHR46411">
    <property type="entry name" value="FAMILY ATPASE, PUTATIVE-RELATED"/>
    <property type="match status" value="1"/>
</dbReference>
<gene>
    <name evidence="4" type="ORF">PG999_012271</name>
</gene>
<evidence type="ECO:0000259" key="3">
    <source>
        <dbReference type="Pfam" id="PF23232"/>
    </source>
</evidence>
<feature type="domain" description="AAA+ ATPase lid" evidence="3">
    <location>
        <begin position="416"/>
        <end position="542"/>
    </location>
</feature>